<reference evidence="1" key="1">
    <citation type="submission" date="2021-01" db="UniProtKB">
        <authorList>
            <consortium name="EnsemblMetazoa"/>
        </authorList>
    </citation>
    <scope>IDENTIFICATION</scope>
</reference>
<name>A0A7M7ISU9_NASVI</name>
<evidence type="ECO:0000313" key="2">
    <source>
        <dbReference type="Proteomes" id="UP000002358"/>
    </source>
</evidence>
<dbReference type="KEGG" id="nvi:107981367"/>
<dbReference type="GeneID" id="107981367"/>
<keyword evidence="2" id="KW-1185">Reference proteome</keyword>
<protein>
    <submittedName>
        <fullName evidence="1">Uncharacterized protein</fullName>
    </submittedName>
</protein>
<dbReference type="OrthoDB" id="7697490at2759"/>
<dbReference type="AlphaFoldDB" id="A0A7M7ISU9"/>
<evidence type="ECO:0000313" key="1">
    <source>
        <dbReference type="EnsemblMetazoa" id="XP_016842505"/>
    </source>
</evidence>
<sequence>MTFSAYESQDHDLSSYLCSIMLDGVKENQDQSFKCPKSLTEMMNNVDFMDSIKVSVNIKKGELFLMILKFCITNSLSVTAMTNLFKLINIIFDSPILSDCRYSLDKLLNPKEHAEFHAVCHNCTAYVGKFGEISSVKNCKICEAELDLDNPSSTSFFVLLDPSTQIQNLLNLYEDHYEYVVNERISKPDRIEDVYGGQEYRKFVKTLPPEEKHSYVSAVFNTDGAPKFECSQYSIWPLYLMLNELPKQQRMQKLITCGLWFNKKKTKHEYFFKFIC</sequence>
<dbReference type="Proteomes" id="UP000002358">
    <property type="component" value="Unassembled WGS sequence"/>
</dbReference>
<dbReference type="RefSeq" id="XP_016842505.2">
    <property type="nucleotide sequence ID" value="XM_016987016.3"/>
</dbReference>
<accession>A0A7M7ISU9</accession>
<dbReference type="EnsemblMetazoa" id="XM_016987016">
    <property type="protein sequence ID" value="XP_016842505"/>
    <property type="gene ID" value="LOC107981367"/>
</dbReference>
<dbReference type="InParanoid" id="A0A7M7ISU9"/>
<proteinExistence type="predicted"/>
<organism evidence="1 2">
    <name type="scientific">Nasonia vitripennis</name>
    <name type="common">Parasitic wasp</name>
    <dbReference type="NCBI Taxonomy" id="7425"/>
    <lineage>
        <taxon>Eukaryota</taxon>
        <taxon>Metazoa</taxon>
        <taxon>Ecdysozoa</taxon>
        <taxon>Arthropoda</taxon>
        <taxon>Hexapoda</taxon>
        <taxon>Insecta</taxon>
        <taxon>Pterygota</taxon>
        <taxon>Neoptera</taxon>
        <taxon>Endopterygota</taxon>
        <taxon>Hymenoptera</taxon>
        <taxon>Apocrita</taxon>
        <taxon>Proctotrupomorpha</taxon>
        <taxon>Chalcidoidea</taxon>
        <taxon>Pteromalidae</taxon>
        <taxon>Pteromalinae</taxon>
        <taxon>Nasonia</taxon>
    </lineage>
</organism>